<protein>
    <submittedName>
        <fullName evidence="6">DNA-binding response regulator</fullName>
    </submittedName>
</protein>
<keyword evidence="2 6" id="KW-0238">DNA-binding</keyword>
<keyword evidence="7" id="KW-1185">Reference proteome</keyword>
<dbReference type="Proteomes" id="UP000191110">
    <property type="component" value="Unassembled WGS sequence"/>
</dbReference>
<dbReference type="EMBL" id="MPRL01000051">
    <property type="protein sequence ID" value="OOZ39432.1"/>
    <property type="molecule type" value="Genomic_DNA"/>
</dbReference>
<dbReference type="SMART" id="SM00448">
    <property type="entry name" value="REC"/>
    <property type="match status" value="1"/>
</dbReference>
<dbReference type="PANTHER" id="PTHR45566">
    <property type="entry name" value="HTH-TYPE TRANSCRIPTIONAL REGULATOR YHJB-RELATED"/>
    <property type="match status" value="1"/>
</dbReference>
<evidence type="ECO:0000256" key="3">
    <source>
        <dbReference type="PROSITE-ProRule" id="PRU00169"/>
    </source>
</evidence>
<feature type="domain" description="HTH luxR-type" evidence="4">
    <location>
        <begin position="144"/>
        <end position="214"/>
    </location>
</feature>
<dbReference type="CDD" id="cd17535">
    <property type="entry name" value="REC_NarL-like"/>
    <property type="match status" value="1"/>
</dbReference>
<organism evidence="6 7">
    <name type="scientific">Solemya pervernicosa gill symbiont</name>
    <dbReference type="NCBI Taxonomy" id="642797"/>
    <lineage>
        <taxon>Bacteria</taxon>
        <taxon>Pseudomonadati</taxon>
        <taxon>Pseudomonadota</taxon>
        <taxon>Gammaproteobacteria</taxon>
        <taxon>sulfur-oxidizing symbionts</taxon>
    </lineage>
</organism>
<evidence type="ECO:0000259" key="4">
    <source>
        <dbReference type="PROSITE" id="PS50043"/>
    </source>
</evidence>
<dbReference type="SMART" id="SM00421">
    <property type="entry name" value="HTH_LUXR"/>
    <property type="match status" value="1"/>
</dbReference>
<gene>
    <name evidence="6" type="ORF">BOW53_11505</name>
</gene>
<dbReference type="InterPro" id="IPR001789">
    <property type="entry name" value="Sig_transdc_resp-reg_receiver"/>
</dbReference>
<feature type="domain" description="Response regulatory" evidence="5">
    <location>
        <begin position="2"/>
        <end position="119"/>
    </location>
</feature>
<dbReference type="Gene3D" id="3.40.50.2300">
    <property type="match status" value="1"/>
</dbReference>
<name>A0A1T2L2Y2_9GAMM</name>
<dbReference type="CDD" id="cd06170">
    <property type="entry name" value="LuxR_C_like"/>
    <property type="match status" value="1"/>
</dbReference>
<dbReference type="OrthoDB" id="9814495at2"/>
<reference evidence="6 7" key="1">
    <citation type="submission" date="2016-11" db="EMBL/GenBank/DDBJ databases">
        <title>Mixed transmission modes and dynamic genome evolution in an obligate animal-bacterial symbiosis.</title>
        <authorList>
            <person name="Russell S.L."/>
            <person name="Corbett-Detig R.B."/>
            <person name="Cavanaugh C.M."/>
        </authorList>
    </citation>
    <scope>NUCLEOTIDE SEQUENCE [LARGE SCALE GENOMIC DNA]</scope>
    <source>
        <strain evidence="6">Sveles-Q1</strain>
    </source>
</reference>
<proteinExistence type="predicted"/>
<dbReference type="InterPro" id="IPR000792">
    <property type="entry name" value="Tscrpt_reg_LuxR_C"/>
</dbReference>
<dbReference type="SUPFAM" id="SSF46894">
    <property type="entry name" value="C-terminal effector domain of the bipartite response regulators"/>
    <property type="match status" value="1"/>
</dbReference>
<dbReference type="GO" id="GO:0000160">
    <property type="term" value="P:phosphorelay signal transduction system"/>
    <property type="evidence" value="ECO:0007669"/>
    <property type="project" value="InterPro"/>
</dbReference>
<comment type="caution">
    <text evidence="6">The sequence shown here is derived from an EMBL/GenBank/DDBJ whole genome shotgun (WGS) entry which is preliminary data.</text>
</comment>
<evidence type="ECO:0000313" key="6">
    <source>
        <dbReference type="EMBL" id="OOZ39432.1"/>
    </source>
</evidence>
<dbReference type="PROSITE" id="PS50043">
    <property type="entry name" value="HTH_LUXR_2"/>
    <property type="match status" value="1"/>
</dbReference>
<dbReference type="InterPro" id="IPR058245">
    <property type="entry name" value="NreC/VraR/RcsB-like_REC"/>
</dbReference>
<dbReference type="InterPro" id="IPR051015">
    <property type="entry name" value="EvgA-like"/>
</dbReference>
<sequence>MEILIVDDHQLFLDGLRHILAKLNSNVVITESNCAEDAITILDSSQSFDLVLIDLNLPGMDGMSILQRMHERRSLNSIIVLSAEEHPNTIKAALEIGALGFIPKSHSSKEMLSALQAVLDGEIYVPEGIQKQIDNLTTTRPPKAAENNSQLKASGTTKRQYDVLLLLSKGYSNKQISASLFLTEHTVKTHISALFNALSAQNRTECVQLAQHQGIIPS</sequence>
<evidence type="ECO:0000259" key="5">
    <source>
        <dbReference type="PROSITE" id="PS50110"/>
    </source>
</evidence>
<dbReference type="AlphaFoldDB" id="A0A1T2L2Y2"/>
<accession>A0A1T2L2Y2</accession>
<dbReference type="Pfam" id="PF00072">
    <property type="entry name" value="Response_reg"/>
    <property type="match status" value="1"/>
</dbReference>
<dbReference type="PANTHER" id="PTHR45566:SF1">
    <property type="entry name" value="HTH-TYPE TRANSCRIPTIONAL REGULATOR YHJB-RELATED"/>
    <property type="match status" value="1"/>
</dbReference>
<dbReference type="GO" id="GO:0006355">
    <property type="term" value="P:regulation of DNA-templated transcription"/>
    <property type="evidence" value="ECO:0007669"/>
    <property type="project" value="InterPro"/>
</dbReference>
<evidence type="ECO:0000313" key="7">
    <source>
        <dbReference type="Proteomes" id="UP000191110"/>
    </source>
</evidence>
<dbReference type="SUPFAM" id="SSF52172">
    <property type="entry name" value="CheY-like"/>
    <property type="match status" value="1"/>
</dbReference>
<evidence type="ECO:0000256" key="2">
    <source>
        <dbReference type="ARBA" id="ARBA00023125"/>
    </source>
</evidence>
<dbReference type="PRINTS" id="PR00038">
    <property type="entry name" value="HTHLUXR"/>
</dbReference>
<dbReference type="Pfam" id="PF00196">
    <property type="entry name" value="GerE"/>
    <property type="match status" value="1"/>
</dbReference>
<evidence type="ECO:0000256" key="1">
    <source>
        <dbReference type="ARBA" id="ARBA00022553"/>
    </source>
</evidence>
<feature type="modified residue" description="4-aspartylphosphate" evidence="3">
    <location>
        <position position="54"/>
    </location>
</feature>
<keyword evidence="1 3" id="KW-0597">Phosphoprotein</keyword>
<dbReference type="RefSeq" id="WP_078484227.1">
    <property type="nucleotide sequence ID" value="NZ_MPRL01000051.1"/>
</dbReference>
<dbReference type="InterPro" id="IPR011006">
    <property type="entry name" value="CheY-like_superfamily"/>
</dbReference>
<dbReference type="PROSITE" id="PS50110">
    <property type="entry name" value="RESPONSE_REGULATORY"/>
    <property type="match status" value="1"/>
</dbReference>
<dbReference type="GO" id="GO:0003677">
    <property type="term" value="F:DNA binding"/>
    <property type="evidence" value="ECO:0007669"/>
    <property type="project" value="UniProtKB-KW"/>
</dbReference>
<dbReference type="InterPro" id="IPR016032">
    <property type="entry name" value="Sig_transdc_resp-reg_C-effctor"/>
</dbReference>